<keyword evidence="2" id="KW-1185">Reference proteome</keyword>
<gene>
    <name evidence="1" type="ORF">DEA37_0008022</name>
</gene>
<comment type="caution">
    <text evidence="1">The sequence shown here is derived from an EMBL/GenBank/DDBJ whole genome shotgun (WGS) entry which is preliminary data.</text>
</comment>
<dbReference type="AlphaFoldDB" id="A0A5J4P189"/>
<name>A0A5J4P189_9TREM</name>
<reference evidence="1 2" key="1">
    <citation type="journal article" date="2019" name="Gigascience">
        <title>Whole-genome sequence of the oriental lung fluke Paragonimus westermani.</title>
        <authorList>
            <person name="Oey H."/>
            <person name="Zakrzewski M."/>
            <person name="Narain K."/>
            <person name="Devi K.R."/>
            <person name="Agatsuma T."/>
            <person name="Nawaratna S."/>
            <person name="Gobert G.N."/>
            <person name="Jones M.K."/>
            <person name="Ragan M.A."/>
            <person name="McManus D.P."/>
            <person name="Krause L."/>
        </authorList>
    </citation>
    <scope>NUCLEOTIDE SEQUENCE [LARGE SCALE GENOMIC DNA]</scope>
    <source>
        <strain evidence="1 2">IND2009</strain>
    </source>
</reference>
<dbReference type="Proteomes" id="UP000324629">
    <property type="component" value="Unassembled WGS sequence"/>
</dbReference>
<sequence length="241" mass="27859">MANYVPNNRIPLINICQEIKSVQAGNVNEEVDIQIPPYLIDRRVLKALEYNNSNYLINFVKKCPRNVERYFYLESVTSTNPVIRSIVISSLFGFALLYRATNCLHYLLSKGSDPFQAIYFIESVFQLDKQHKIVLYEAPAFILLAGSLQEKYKSECVDMMKELRQSETELHVPVVIRKQQIELPDEPVSMTIRFADAWECLEKELDKKGGADCAQNKGILHELKAVYRANKFERLDESKMK</sequence>
<dbReference type="EMBL" id="QNGE01000174">
    <property type="protein sequence ID" value="KAA3681567.1"/>
    <property type="molecule type" value="Genomic_DNA"/>
</dbReference>
<proteinExistence type="predicted"/>
<accession>A0A5J4P189</accession>
<organism evidence="1 2">
    <name type="scientific">Paragonimus westermani</name>
    <dbReference type="NCBI Taxonomy" id="34504"/>
    <lineage>
        <taxon>Eukaryota</taxon>
        <taxon>Metazoa</taxon>
        <taxon>Spiralia</taxon>
        <taxon>Lophotrochozoa</taxon>
        <taxon>Platyhelminthes</taxon>
        <taxon>Trematoda</taxon>
        <taxon>Digenea</taxon>
        <taxon>Plagiorchiida</taxon>
        <taxon>Troglotremata</taxon>
        <taxon>Troglotrematidae</taxon>
        <taxon>Paragonimus</taxon>
    </lineage>
</organism>
<evidence type="ECO:0000313" key="1">
    <source>
        <dbReference type="EMBL" id="KAA3681567.1"/>
    </source>
</evidence>
<evidence type="ECO:0000313" key="2">
    <source>
        <dbReference type="Proteomes" id="UP000324629"/>
    </source>
</evidence>
<protein>
    <submittedName>
        <fullName evidence="1">Uncharacterized protein</fullName>
    </submittedName>
</protein>